<comment type="caution">
    <text evidence="2">The sequence shown here is derived from an EMBL/GenBank/DDBJ whole genome shotgun (WGS) entry which is preliminary data.</text>
</comment>
<accession>A0ABD1R4B8</accession>
<evidence type="ECO:0000313" key="2">
    <source>
        <dbReference type="EMBL" id="KAL2483288.1"/>
    </source>
</evidence>
<name>A0ABD1R4B8_9LAMI</name>
<keyword evidence="3" id="KW-1185">Reference proteome</keyword>
<proteinExistence type="predicted"/>
<dbReference type="EMBL" id="JBFOLJ010000013">
    <property type="protein sequence ID" value="KAL2483288.1"/>
    <property type="molecule type" value="Genomic_DNA"/>
</dbReference>
<dbReference type="AlphaFoldDB" id="A0ABD1R4B8"/>
<evidence type="ECO:0000256" key="1">
    <source>
        <dbReference type="SAM" id="MobiDB-lite"/>
    </source>
</evidence>
<reference evidence="3" key="1">
    <citation type="submission" date="2024-07" db="EMBL/GenBank/DDBJ databases">
        <title>Two chromosome-level genome assemblies of Korean endemic species Abeliophyllum distichum and Forsythia ovata (Oleaceae).</title>
        <authorList>
            <person name="Jang H."/>
        </authorList>
    </citation>
    <scope>NUCLEOTIDE SEQUENCE [LARGE SCALE GENOMIC DNA]</scope>
</reference>
<sequence length="140" mass="15372">MTPTKLSQRRIDGVINSGSDSPHDTLPINAEIHDSSDEGPVELRSSSRMDISGCHSGDKKNGSAREALAASRQICKEEVPSCHQCIKEIVATSKVPNGSALYNFVLTFLVNRKNEKGFADAKEPKDKLGCIQYNFKQSHR</sequence>
<organism evidence="2 3">
    <name type="scientific">Forsythia ovata</name>
    <dbReference type="NCBI Taxonomy" id="205694"/>
    <lineage>
        <taxon>Eukaryota</taxon>
        <taxon>Viridiplantae</taxon>
        <taxon>Streptophyta</taxon>
        <taxon>Embryophyta</taxon>
        <taxon>Tracheophyta</taxon>
        <taxon>Spermatophyta</taxon>
        <taxon>Magnoliopsida</taxon>
        <taxon>eudicotyledons</taxon>
        <taxon>Gunneridae</taxon>
        <taxon>Pentapetalae</taxon>
        <taxon>asterids</taxon>
        <taxon>lamiids</taxon>
        <taxon>Lamiales</taxon>
        <taxon>Oleaceae</taxon>
        <taxon>Forsythieae</taxon>
        <taxon>Forsythia</taxon>
    </lineage>
</organism>
<gene>
    <name evidence="2" type="ORF">Fot_44732</name>
</gene>
<evidence type="ECO:0000313" key="3">
    <source>
        <dbReference type="Proteomes" id="UP001604277"/>
    </source>
</evidence>
<protein>
    <submittedName>
        <fullName evidence="2">Uncharacterized protein</fullName>
    </submittedName>
</protein>
<dbReference type="Proteomes" id="UP001604277">
    <property type="component" value="Unassembled WGS sequence"/>
</dbReference>
<feature type="region of interest" description="Disordered" evidence="1">
    <location>
        <begin position="1"/>
        <end position="65"/>
    </location>
</feature>